<reference evidence="3" key="1">
    <citation type="submission" date="2020-05" db="EMBL/GenBank/DDBJ databases">
        <title>Phylogenomic resolution of chytrid fungi.</title>
        <authorList>
            <person name="Stajich J.E."/>
            <person name="Amses K."/>
            <person name="Simmons R."/>
            <person name="Seto K."/>
            <person name="Myers J."/>
            <person name="Bonds A."/>
            <person name="Quandt C.A."/>
            <person name="Barry K."/>
            <person name="Liu P."/>
            <person name="Grigoriev I."/>
            <person name="Longcore J.E."/>
            <person name="James T.Y."/>
        </authorList>
    </citation>
    <scope>NUCLEOTIDE SEQUENCE</scope>
    <source>
        <strain evidence="3">PLAUS21</strain>
    </source>
</reference>
<proteinExistence type="predicted"/>
<keyword evidence="1" id="KW-0472">Membrane</keyword>
<feature type="transmembrane region" description="Helical" evidence="1">
    <location>
        <begin position="402"/>
        <end position="422"/>
    </location>
</feature>
<feature type="transmembrane region" description="Helical" evidence="1">
    <location>
        <begin position="321"/>
        <end position="340"/>
    </location>
</feature>
<evidence type="ECO:0000256" key="2">
    <source>
        <dbReference type="SAM" id="SignalP"/>
    </source>
</evidence>
<evidence type="ECO:0000313" key="4">
    <source>
        <dbReference type="Proteomes" id="UP001210925"/>
    </source>
</evidence>
<keyword evidence="4" id="KW-1185">Reference proteome</keyword>
<organism evidence="3 4">
    <name type="scientific">Boothiomyces macroporosus</name>
    <dbReference type="NCBI Taxonomy" id="261099"/>
    <lineage>
        <taxon>Eukaryota</taxon>
        <taxon>Fungi</taxon>
        <taxon>Fungi incertae sedis</taxon>
        <taxon>Chytridiomycota</taxon>
        <taxon>Chytridiomycota incertae sedis</taxon>
        <taxon>Chytridiomycetes</taxon>
        <taxon>Rhizophydiales</taxon>
        <taxon>Terramycetaceae</taxon>
        <taxon>Boothiomyces</taxon>
    </lineage>
</organism>
<name>A0AAD5Y6N5_9FUNG</name>
<feature type="transmembrane region" description="Helical" evidence="1">
    <location>
        <begin position="442"/>
        <end position="461"/>
    </location>
</feature>
<evidence type="ECO:0000256" key="1">
    <source>
        <dbReference type="SAM" id="Phobius"/>
    </source>
</evidence>
<accession>A0AAD5Y6N5</accession>
<gene>
    <name evidence="3" type="ORF">HK103_006370</name>
</gene>
<keyword evidence="1" id="KW-1133">Transmembrane helix</keyword>
<protein>
    <submittedName>
        <fullName evidence="3">Uncharacterized protein</fullName>
    </submittedName>
</protein>
<keyword evidence="1" id="KW-0812">Transmembrane</keyword>
<feature type="chain" id="PRO_5042133411" evidence="2">
    <location>
        <begin position="19"/>
        <end position="491"/>
    </location>
</feature>
<comment type="caution">
    <text evidence="3">The sequence shown here is derived from an EMBL/GenBank/DDBJ whole genome shotgun (WGS) entry which is preliminary data.</text>
</comment>
<feature type="transmembrane region" description="Helical" evidence="1">
    <location>
        <begin position="256"/>
        <end position="277"/>
    </location>
</feature>
<evidence type="ECO:0000313" key="3">
    <source>
        <dbReference type="EMBL" id="KAJ3255236.1"/>
    </source>
</evidence>
<feature type="signal peptide" evidence="2">
    <location>
        <begin position="1"/>
        <end position="18"/>
    </location>
</feature>
<keyword evidence="2" id="KW-0732">Signal</keyword>
<sequence>MLLTALFIQLSYSLQVISSEWLVEDCNDSPAVMYTFNLDSKVNNSTRKKTDAWPTMLQLELTFNQWPQRCMSALKAPLSKGCCVTASIPKNTFPYRSGSTEAVRDPNNPTFDAPESAKGEKYCYLKGSNSSVFGYNEAWYRADGGCYDKVVCNSNGTLAFYSDKVCSSLIERSQLTIESNLLNSTTAKNTFASIVEVYNSTKQYSWIASIPTSSVFPDYHYTSDVLILICYAFSSIALFVVIVYMGYNLYIKRTRYVLGQFISQLLWAAWLATRIYSTFCLWTPNIDEAMFALQNLASLVAVVNITWSFLNFLRTKFYQNVIVYSVIVVIHLALAGPNYYRWDRTPAHNPGWLNDWKKTYLPYWLLIMFIWNCSIPVYVMLNLLGFRAKSFSNQLRMLLDNHAAFCAALVLQLLNMALYITIDQLRNNTEYLGSDRAWVASFSYIAFTFALHAVLNLVLALQIDRFIEERTYAYSKSKKSSEVESRVSRVQ</sequence>
<dbReference type="Proteomes" id="UP001210925">
    <property type="component" value="Unassembled WGS sequence"/>
</dbReference>
<feature type="transmembrane region" description="Helical" evidence="1">
    <location>
        <begin position="225"/>
        <end position="244"/>
    </location>
</feature>
<dbReference type="AlphaFoldDB" id="A0AAD5Y6N5"/>
<feature type="transmembrane region" description="Helical" evidence="1">
    <location>
        <begin position="360"/>
        <end position="381"/>
    </location>
</feature>
<dbReference type="EMBL" id="JADGKB010000069">
    <property type="protein sequence ID" value="KAJ3255236.1"/>
    <property type="molecule type" value="Genomic_DNA"/>
</dbReference>
<feature type="transmembrane region" description="Helical" evidence="1">
    <location>
        <begin position="289"/>
        <end position="309"/>
    </location>
</feature>